<dbReference type="InterPro" id="IPR036390">
    <property type="entry name" value="WH_DNA-bd_sf"/>
</dbReference>
<dbReference type="KEGG" id="cpro:CPRO_09740"/>
<dbReference type="InterPro" id="IPR036388">
    <property type="entry name" value="WH-like_DNA-bd_sf"/>
</dbReference>
<reference evidence="8" key="4">
    <citation type="submission" date="2016-11" db="EMBL/GenBank/DDBJ databases">
        <authorList>
            <person name="Jaros S."/>
            <person name="Januszkiewicz K."/>
            <person name="Wedrychowicz H."/>
        </authorList>
    </citation>
    <scope>NUCLEOTIDE SEQUENCE [LARGE SCALE GENOMIC DNA]</scope>
    <source>
        <strain evidence="8">DSM 1682</strain>
    </source>
</reference>
<reference evidence="5 7" key="1">
    <citation type="journal article" date="2016" name="Genome Announc.">
        <title>Complete Genome Sequence of the Amino Acid-Fermenting Clostridium propionicum X2 (DSM 1682).</title>
        <authorList>
            <person name="Poehlein A."/>
            <person name="Schlien K."/>
            <person name="Chowdhury N.P."/>
            <person name="Gottschalk G."/>
            <person name="Buckel W."/>
            <person name="Daniel R."/>
        </authorList>
    </citation>
    <scope>NUCLEOTIDE SEQUENCE [LARGE SCALE GENOMIC DNA]</scope>
    <source>
        <strain evidence="5 7">X2</strain>
    </source>
</reference>
<dbReference type="OrthoDB" id="368823at2"/>
<name>A0A120MK94_ANAPI</name>
<dbReference type="PROSITE" id="PS50949">
    <property type="entry name" value="HTH_GNTR"/>
    <property type="match status" value="1"/>
</dbReference>
<dbReference type="InterPro" id="IPR011711">
    <property type="entry name" value="GntR_C"/>
</dbReference>
<dbReference type="Gene3D" id="1.10.10.10">
    <property type="entry name" value="Winged helix-like DNA-binding domain superfamily/Winged helix DNA-binding domain"/>
    <property type="match status" value="1"/>
</dbReference>
<evidence type="ECO:0000313" key="7">
    <source>
        <dbReference type="Proteomes" id="UP000068026"/>
    </source>
</evidence>
<protein>
    <submittedName>
        <fullName evidence="6">DNA-binding transcriptional regulator, GntR family</fullName>
    </submittedName>
    <submittedName>
        <fullName evidence="5">HTH-type transcriptional regulator LutR</fullName>
    </submittedName>
</protein>
<dbReference type="Pfam" id="PF07729">
    <property type="entry name" value="FCD"/>
    <property type="match status" value="1"/>
</dbReference>
<keyword evidence="7" id="KW-1185">Reference proteome</keyword>
<evidence type="ECO:0000259" key="4">
    <source>
        <dbReference type="PROSITE" id="PS50949"/>
    </source>
</evidence>
<reference evidence="6" key="3">
    <citation type="submission" date="2016-11" db="EMBL/GenBank/DDBJ databases">
        <authorList>
            <person name="Varghese N."/>
            <person name="Submissions S."/>
        </authorList>
    </citation>
    <scope>NUCLEOTIDE SEQUENCE</scope>
    <source>
        <strain evidence="6">DSM 1682</strain>
    </source>
</reference>
<feature type="domain" description="HTH gntR-type" evidence="4">
    <location>
        <begin position="10"/>
        <end position="77"/>
    </location>
</feature>
<organism evidence="6 8">
    <name type="scientific">Anaerotignum propionicum DSM 1682</name>
    <dbReference type="NCBI Taxonomy" id="991789"/>
    <lineage>
        <taxon>Bacteria</taxon>
        <taxon>Bacillati</taxon>
        <taxon>Bacillota</taxon>
        <taxon>Clostridia</taxon>
        <taxon>Lachnospirales</taxon>
        <taxon>Anaerotignaceae</taxon>
        <taxon>Anaerotignum</taxon>
    </lineage>
</organism>
<evidence type="ECO:0000256" key="3">
    <source>
        <dbReference type="ARBA" id="ARBA00023163"/>
    </source>
</evidence>
<dbReference type="GO" id="GO:0003700">
    <property type="term" value="F:DNA-binding transcription factor activity"/>
    <property type="evidence" value="ECO:0007669"/>
    <property type="project" value="InterPro"/>
</dbReference>
<dbReference type="AlphaFoldDB" id="A0A120MK94"/>
<dbReference type="EMBL" id="FQUA01000002">
    <property type="protein sequence ID" value="SHE38596.1"/>
    <property type="molecule type" value="Genomic_DNA"/>
</dbReference>
<dbReference type="InterPro" id="IPR000524">
    <property type="entry name" value="Tscrpt_reg_HTH_GntR"/>
</dbReference>
<dbReference type="SUPFAM" id="SSF46785">
    <property type="entry name" value="Winged helix' DNA-binding domain"/>
    <property type="match status" value="1"/>
</dbReference>
<dbReference type="Pfam" id="PF00392">
    <property type="entry name" value="GntR"/>
    <property type="match status" value="1"/>
</dbReference>
<dbReference type="PANTHER" id="PTHR43537:SF45">
    <property type="entry name" value="GNTR FAMILY REGULATORY PROTEIN"/>
    <property type="match status" value="1"/>
</dbReference>
<dbReference type="Proteomes" id="UP000068026">
    <property type="component" value="Chromosome"/>
</dbReference>
<dbReference type="PRINTS" id="PR00035">
    <property type="entry name" value="HTHGNTR"/>
</dbReference>
<evidence type="ECO:0000256" key="1">
    <source>
        <dbReference type="ARBA" id="ARBA00023015"/>
    </source>
</evidence>
<dbReference type="SMART" id="SM00895">
    <property type="entry name" value="FCD"/>
    <property type="match status" value="1"/>
</dbReference>
<accession>A0A120MK94</accession>
<dbReference type="SUPFAM" id="SSF48008">
    <property type="entry name" value="GntR ligand-binding domain-like"/>
    <property type="match status" value="1"/>
</dbReference>
<keyword evidence="1" id="KW-0805">Transcription regulation</keyword>
<gene>
    <name evidence="5" type="primary">lutR</name>
    <name evidence="5" type="ORF">CPRO_09740</name>
    <name evidence="6" type="ORF">SAMN02745151_00509</name>
</gene>
<dbReference type="Gene3D" id="1.20.120.530">
    <property type="entry name" value="GntR ligand-binding domain-like"/>
    <property type="match status" value="1"/>
</dbReference>
<evidence type="ECO:0000256" key="2">
    <source>
        <dbReference type="ARBA" id="ARBA00023125"/>
    </source>
</evidence>
<evidence type="ECO:0000313" key="8">
    <source>
        <dbReference type="Proteomes" id="UP000184204"/>
    </source>
</evidence>
<dbReference type="GO" id="GO:0003677">
    <property type="term" value="F:DNA binding"/>
    <property type="evidence" value="ECO:0007669"/>
    <property type="project" value="UniProtKB-KW"/>
</dbReference>
<keyword evidence="2 6" id="KW-0238">DNA-binding</keyword>
<reference evidence="7" key="2">
    <citation type="submission" date="2016-01" db="EMBL/GenBank/DDBJ databases">
        <authorList>
            <person name="Poehlein A."/>
            <person name="Schlien K."/>
            <person name="Gottschalk G."/>
            <person name="Buckel W."/>
            <person name="Daniel R."/>
        </authorList>
    </citation>
    <scope>NUCLEOTIDE SEQUENCE [LARGE SCALE GENOMIC DNA]</scope>
    <source>
        <strain evidence="7">X2</strain>
    </source>
</reference>
<sequence>MKVREKMKRETSREYALSVLKDNIINLDLKPGTLVSENTMALELGISRTPVREALSELANIGIVEVFPQRGSRISLIDYDMIDETYFMRNLLECGVVEEVCRVINEANIAELEENLRLQNQYCMNNNPEGLFEADNAFHKMLFQIAKKSKCYDVVRSFSIHFDRLRLLKVSASVGAKKIVEDHRAILEAIKEKDGEKAVTLMRQHLKQYEQERQELLNKFPEYFK</sequence>
<dbReference type="Proteomes" id="UP000184204">
    <property type="component" value="Unassembled WGS sequence"/>
</dbReference>
<dbReference type="SMART" id="SM00345">
    <property type="entry name" value="HTH_GNTR"/>
    <property type="match status" value="1"/>
</dbReference>
<dbReference type="EMBL" id="CP014223">
    <property type="protein sequence ID" value="AMJ40572.1"/>
    <property type="molecule type" value="Genomic_DNA"/>
</dbReference>
<dbReference type="InterPro" id="IPR008920">
    <property type="entry name" value="TF_FadR/GntR_C"/>
</dbReference>
<dbReference type="PANTHER" id="PTHR43537">
    <property type="entry name" value="TRANSCRIPTIONAL REGULATOR, GNTR FAMILY"/>
    <property type="match status" value="1"/>
</dbReference>
<evidence type="ECO:0000313" key="6">
    <source>
        <dbReference type="EMBL" id="SHE38596.1"/>
    </source>
</evidence>
<proteinExistence type="predicted"/>
<dbReference type="RefSeq" id="WP_066048469.1">
    <property type="nucleotide sequence ID" value="NZ_CP014223.1"/>
</dbReference>
<keyword evidence="3" id="KW-0804">Transcription</keyword>
<dbReference type="CDD" id="cd07377">
    <property type="entry name" value="WHTH_GntR"/>
    <property type="match status" value="1"/>
</dbReference>
<evidence type="ECO:0000313" key="5">
    <source>
        <dbReference type="EMBL" id="AMJ40572.1"/>
    </source>
</evidence>